<dbReference type="GO" id="GO:0006605">
    <property type="term" value="P:protein targeting"/>
    <property type="evidence" value="ECO:0007669"/>
    <property type="project" value="UniProtKB-UniRule"/>
</dbReference>
<feature type="transmembrane region" description="Helical" evidence="7">
    <location>
        <begin position="18"/>
        <end position="39"/>
    </location>
</feature>
<dbReference type="InterPro" id="IPR002010">
    <property type="entry name" value="T3SS_IM_R"/>
</dbReference>
<dbReference type="AlphaFoldDB" id="A0AAE9I1J1"/>
<keyword evidence="10" id="KW-1185">Reference proteome</keyword>
<evidence type="ECO:0000313" key="8">
    <source>
        <dbReference type="EMBL" id="TSP14110.1"/>
    </source>
</evidence>
<feature type="transmembrane region" description="Helical" evidence="7">
    <location>
        <begin position="228"/>
        <end position="248"/>
    </location>
</feature>
<dbReference type="Proteomes" id="UP000318943">
    <property type="component" value="Unassembled WGS sequence"/>
</dbReference>
<keyword evidence="3 7" id="KW-1003">Cell membrane</keyword>
<gene>
    <name evidence="9" type="primary">sctT</name>
    <name evidence="8" type="ORF">FGG12_00100</name>
    <name evidence="9" type="ORF">M5D45_08725</name>
</gene>
<dbReference type="EMBL" id="VCIZ01000001">
    <property type="protein sequence ID" value="TSP14110.1"/>
    <property type="molecule type" value="Genomic_DNA"/>
</dbReference>
<evidence type="ECO:0000313" key="11">
    <source>
        <dbReference type="Proteomes" id="UP001056132"/>
    </source>
</evidence>
<feature type="transmembrane region" description="Helical" evidence="7">
    <location>
        <begin position="140"/>
        <end position="166"/>
    </location>
</feature>
<dbReference type="NCBIfam" id="TIGR01401">
    <property type="entry name" value="fliR_like_III"/>
    <property type="match status" value="1"/>
</dbReference>
<dbReference type="PANTHER" id="PTHR30065">
    <property type="entry name" value="FLAGELLAR BIOSYNTHETIC PROTEIN FLIR"/>
    <property type="match status" value="1"/>
</dbReference>
<keyword evidence="5 7" id="KW-1133">Transmembrane helix</keyword>
<dbReference type="KEGG" id="ccam:M5D45_08725"/>
<sequence>MQGSTIDPTWLFHWGREVVMPIVLVMPRLLTAFTVLPFLSHQAVPGVARNGIVLAIALFVSPGARVDLDHIANGLWLLLIFKEAFIGLLLGMAFGLFFVALQMVGELIDFQTGSGNATFFDPVTQQEDGPMENLLSHLGIALFASFGGFFAMTGVIIESFAFWPVMSFGPELSLSSIGFAGAYAGTLFSWVVKLAAPILLLLVIVELGFALIARFVPQFDVFQFAQPVKITVAFLMLVLMLAVMVDTLQGFLRPDNTLIDLLRKGMGAVGGAGGAAGGGGP</sequence>
<proteinExistence type="inferred from homology"/>
<evidence type="ECO:0000256" key="5">
    <source>
        <dbReference type="ARBA" id="ARBA00022989"/>
    </source>
</evidence>
<accession>A0AAE9I1J1</accession>
<evidence type="ECO:0000256" key="2">
    <source>
        <dbReference type="ARBA" id="ARBA00009772"/>
    </source>
</evidence>
<comment type="similarity">
    <text evidence="2 7">Belongs to the FliR/MopE/SpaR family.</text>
</comment>
<comment type="subcellular location">
    <subcellularLocation>
        <location evidence="1 7">Cell membrane</location>
        <topology evidence="1 7">Multi-pass membrane protein</topology>
    </subcellularLocation>
</comment>
<dbReference type="GO" id="GO:0005886">
    <property type="term" value="C:plasma membrane"/>
    <property type="evidence" value="ECO:0007669"/>
    <property type="project" value="UniProtKB-SubCell"/>
</dbReference>
<evidence type="ECO:0000313" key="10">
    <source>
        <dbReference type="Proteomes" id="UP000318943"/>
    </source>
</evidence>
<protein>
    <submittedName>
        <fullName evidence="8">EscT/YscT/HrcT family type III secretion system export apparatus protein</fullName>
    </submittedName>
    <submittedName>
        <fullName evidence="9">Type III secretion system export apparatus subunit SctT</fullName>
    </submittedName>
</protein>
<keyword evidence="6 7" id="KW-0472">Membrane</keyword>
<dbReference type="PANTHER" id="PTHR30065:SF1">
    <property type="entry name" value="SURFACE PRESENTATION OF ANTIGENS PROTEIN SPAR"/>
    <property type="match status" value="1"/>
</dbReference>
<dbReference type="InterPro" id="IPR006304">
    <property type="entry name" value="T3SS_SpaR/YscT"/>
</dbReference>
<feature type="transmembrane region" description="Helical" evidence="7">
    <location>
        <begin position="46"/>
        <end position="64"/>
    </location>
</feature>
<evidence type="ECO:0000256" key="4">
    <source>
        <dbReference type="ARBA" id="ARBA00022692"/>
    </source>
</evidence>
<evidence type="ECO:0000256" key="3">
    <source>
        <dbReference type="ARBA" id="ARBA00022475"/>
    </source>
</evidence>
<feature type="transmembrane region" description="Helical" evidence="7">
    <location>
        <begin position="76"/>
        <end position="101"/>
    </location>
</feature>
<feature type="transmembrane region" description="Helical" evidence="7">
    <location>
        <begin position="198"/>
        <end position="216"/>
    </location>
</feature>
<name>A0AAE9I1J1_9BURK</name>
<dbReference type="Pfam" id="PF01311">
    <property type="entry name" value="Bac_export_1"/>
    <property type="match status" value="1"/>
</dbReference>
<dbReference type="PRINTS" id="PR00953">
    <property type="entry name" value="TYPE3IMRPROT"/>
</dbReference>
<organism evidence="9 11">
    <name type="scientific">Cupriavidus campinensis</name>
    <dbReference type="NCBI Taxonomy" id="151783"/>
    <lineage>
        <taxon>Bacteria</taxon>
        <taxon>Pseudomonadati</taxon>
        <taxon>Pseudomonadota</taxon>
        <taxon>Betaproteobacteria</taxon>
        <taxon>Burkholderiales</taxon>
        <taxon>Burkholderiaceae</taxon>
        <taxon>Cupriavidus</taxon>
    </lineage>
</organism>
<evidence type="ECO:0000313" key="9">
    <source>
        <dbReference type="EMBL" id="URF05854.1"/>
    </source>
</evidence>
<evidence type="ECO:0000256" key="7">
    <source>
        <dbReference type="RuleBase" id="RU362072"/>
    </source>
</evidence>
<feature type="transmembrane region" description="Helical" evidence="7">
    <location>
        <begin position="172"/>
        <end position="191"/>
    </location>
</feature>
<reference evidence="9" key="3">
    <citation type="submission" date="2022-05" db="EMBL/GenBank/DDBJ databases">
        <authorList>
            <person name="Kunte H.-J."/>
        </authorList>
    </citation>
    <scope>NUCLEOTIDE SEQUENCE</scope>
    <source>
        <strain evidence="9">G5</strain>
    </source>
</reference>
<reference evidence="9" key="2">
    <citation type="journal article" date="2022" name="Microbiol. Resour. Announc.">
        <title>Genome Sequence of Cupriavidus campinensis Strain G5, a Member of a Bacterial Consortium Capable of Polyethylene Degradation.</title>
        <authorList>
            <person name="Schneider B."/>
            <person name="Pfeiffer F."/>
            <person name="Dyall-Smith M."/>
            <person name="Kunte H.J."/>
        </authorList>
    </citation>
    <scope>NUCLEOTIDE SEQUENCE</scope>
    <source>
        <strain evidence="9">G5</strain>
    </source>
</reference>
<dbReference type="Proteomes" id="UP001056132">
    <property type="component" value="Chromosome 1"/>
</dbReference>
<evidence type="ECO:0000256" key="6">
    <source>
        <dbReference type="ARBA" id="ARBA00023136"/>
    </source>
</evidence>
<dbReference type="RefSeq" id="WP_144195016.1">
    <property type="nucleotide sequence ID" value="NZ_CP097330.1"/>
</dbReference>
<evidence type="ECO:0000256" key="1">
    <source>
        <dbReference type="ARBA" id="ARBA00004651"/>
    </source>
</evidence>
<dbReference type="EMBL" id="CP097330">
    <property type="protein sequence ID" value="URF05854.1"/>
    <property type="molecule type" value="Genomic_DNA"/>
</dbReference>
<reference evidence="8 10" key="1">
    <citation type="submission" date="2019-05" db="EMBL/GenBank/DDBJ databases">
        <title>Whole genome sequence analysis of Cupriavidus campinensis S14E4C strain.</title>
        <authorList>
            <person name="Abbaszade G."/>
            <person name="Szabo A."/>
            <person name="Toumi M."/>
            <person name="Toth E."/>
        </authorList>
    </citation>
    <scope>NUCLEOTIDE SEQUENCE [LARGE SCALE GENOMIC DNA]</scope>
    <source>
        <strain evidence="8 10">S14E4C</strain>
    </source>
</reference>
<keyword evidence="4 7" id="KW-0812">Transmembrane</keyword>